<dbReference type="PANTHER" id="PTHR34129:SF1">
    <property type="entry name" value="DUF952 DOMAIN-CONTAINING PROTEIN"/>
    <property type="match status" value="1"/>
</dbReference>
<protein>
    <submittedName>
        <fullName evidence="1">DUF952 domain-containing protein</fullName>
    </submittedName>
</protein>
<dbReference type="AlphaFoldDB" id="A0A344PLT0"/>
<organism evidence="1 2">
    <name type="scientific">Paracoccus suum</name>
    <dbReference type="NCBI Taxonomy" id="2259340"/>
    <lineage>
        <taxon>Bacteria</taxon>
        <taxon>Pseudomonadati</taxon>
        <taxon>Pseudomonadota</taxon>
        <taxon>Alphaproteobacteria</taxon>
        <taxon>Rhodobacterales</taxon>
        <taxon>Paracoccaceae</taxon>
        <taxon>Paracoccus</taxon>
    </lineage>
</organism>
<keyword evidence="2" id="KW-1185">Reference proteome</keyword>
<dbReference type="OrthoDB" id="9799937at2"/>
<accession>A0A344PLT0</accession>
<sequence length="111" mass="12341">MLIFKILRPDEWDAYENTGRFTGAPIDVSDGYIHFSTAEQLAATAAKHFTREDGLILAAFDADALGQALQWEPARGGDLFPHLYRALTMEDLVWSRRLPLGPEGHVLGDLT</sequence>
<dbReference type="SUPFAM" id="SSF56399">
    <property type="entry name" value="ADP-ribosylation"/>
    <property type="match status" value="1"/>
</dbReference>
<proteinExistence type="predicted"/>
<dbReference type="EMBL" id="CP030918">
    <property type="protein sequence ID" value="AXC50335.1"/>
    <property type="molecule type" value="Genomic_DNA"/>
</dbReference>
<dbReference type="Pfam" id="PF06108">
    <property type="entry name" value="DUF952"/>
    <property type="match status" value="1"/>
</dbReference>
<gene>
    <name evidence="1" type="ORF">DRW48_12080</name>
</gene>
<dbReference type="Gene3D" id="3.20.170.20">
    <property type="entry name" value="Protein of unknown function DUF952"/>
    <property type="match status" value="1"/>
</dbReference>
<dbReference type="Proteomes" id="UP000252023">
    <property type="component" value="Chromosome"/>
</dbReference>
<dbReference type="PANTHER" id="PTHR34129">
    <property type="entry name" value="BLR1139 PROTEIN"/>
    <property type="match status" value="1"/>
</dbReference>
<dbReference type="InterPro" id="IPR009297">
    <property type="entry name" value="DUF952"/>
</dbReference>
<dbReference type="RefSeq" id="WP_114076652.1">
    <property type="nucleotide sequence ID" value="NZ_CP030918.1"/>
</dbReference>
<evidence type="ECO:0000313" key="2">
    <source>
        <dbReference type="Proteomes" id="UP000252023"/>
    </source>
</evidence>
<evidence type="ECO:0000313" key="1">
    <source>
        <dbReference type="EMBL" id="AXC50335.1"/>
    </source>
</evidence>
<name>A0A344PLT0_9RHOB</name>
<dbReference type="KEGG" id="pars:DRW48_12080"/>
<reference evidence="2" key="1">
    <citation type="submission" date="2018-07" db="EMBL/GenBank/DDBJ databases">
        <title>Genome sequencing of Paracoccus sp. SC2-6.</title>
        <authorList>
            <person name="Heo J."/>
            <person name="Kim S.-J."/>
            <person name="Kwon S.-W."/>
        </authorList>
    </citation>
    <scope>NUCLEOTIDE SEQUENCE [LARGE SCALE GENOMIC DNA]</scope>
    <source>
        <strain evidence="2">SC2-6</strain>
    </source>
</reference>